<evidence type="ECO:0000313" key="1">
    <source>
        <dbReference type="EMBL" id="KAF7471651.1"/>
    </source>
</evidence>
<dbReference type="Proteomes" id="UP000662637">
    <property type="component" value="Unassembled WGS sequence"/>
</dbReference>
<proteinExistence type="predicted"/>
<sequence>MVAYNSLIEGPLAVSASCAGENPTAHLPPDAAEQQAALLLICSGDSLPAPLPPVHWEVIPTHTIYALNIESIIMRLWHPNHKEELQQDQVHHQRLAAKEGA</sequence>
<evidence type="ECO:0000313" key="3">
    <source>
        <dbReference type="Proteomes" id="UP000335636"/>
    </source>
</evidence>
<dbReference type="AlphaFoldDB" id="A0A5E4CUP0"/>
<keyword evidence="3" id="KW-1185">Reference proteome</keyword>
<dbReference type="EMBL" id="CABDUW010001936">
    <property type="protein sequence ID" value="VTJ84731.1"/>
    <property type="molecule type" value="Genomic_DNA"/>
</dbReference>
<dbReference type="EMBL" id="WJEC01006741">
    <property type="protein sequence ID" value="KAF7471651.1"/>
    <property type="molecule type" value="Genomic_DNA"/>
</dbReference>
<gene>
    <name evidence="1" type="ORF">GHT09_017279</name>
    <name evidence="2" type="ORF">MONAX_5E011728</name>
</gene>
<name>A0A5E4CUP0_MARMO</name>
<accession>A0A5E4CUP0</accession>
<evidence type="ECO:0000313" key="2">
    <source>
        <dbReference type="EMBL" id="VTJ84731.1"/>
    </source>
</evidence>
<organism evidence="2 3">
    <name type="scientific">Marmota monax</name>
    <name type="common">Woodchuck</name>
    <dbReference type="NCBI Taxonomy" id="9995"/>
    <lineage>
        <taxon>Eukaryota</taxon>
        <taxon>Metazoa</taxon>
        <taxon>Chordata</taxon>
        <taxon>Craniata</taxon>
        <taxon>Vertebrata</taxon>
        <taxon>Euteleostomi</taxon>
        <taxon>Mammalia</taxon>
        <taxon>Eutheria</taxon>
        <taxon>Euarchontoglires</taxon>
        <taxon>Glires</taxon>
        <taxon>Rodentia</taxon>
        <taxon>Sciuromorpha</taxon>
        <taxon>Sciuridae</taxon>
        <taxon>Xerinae</taxon>
        <taxon>Marmotini</taxon>
        <taxon>Marmota</taxon>
    </lineage>
</organism>
<reference evidence="1" key="2">
    <citation type="submission" date="2020-08" db="EMBL/GenBank/DDBJ databases">
        <authorList>
            <person name="Shumante A."/>
            <person name="Zimin A.V."/>
            <person name="Puiu D."/>
            <person name="Salzberg S.L."/>
        </authorList>
    </citation>
    <scope>NUCLEOTIDE SEQUENCE</scope>
    <source>
        <strain evidence="1">WC2-LM</strain>
        <tissue evidence="1">Liver</tissue>
    </source>
</reference>
<reference evidence="2 3" key="1">
    <citation type="submission" date="2019-04" db="EMBL/GenBank/DDBJ databases">
        <authorList>
            <person name="Alioto T."/>
            <person name="Alioto T."/>
        </authorList>
    </citation>
    <scope>NUCLEOTIDE SEQUENCE [LARGE SCALE GENOMIC DNA]</scope>
</reference>
<dbReference type="Proteomes" id="UP000335636">
    <property type="component" value="Unassembled WGS sequence"/>
</dbReference>
<protein>
    <submittedName>
        <fullName evidence="2">Uncharacterized protein</fullName>
    </submittedName>
</protein>